<feature type="region of interest" description="Disordered" evidence="5">
    <location>
        <begin position="181"/>
        <end position="214"/>
    </location>
</feature>
<proteinExistence type="predicted"/>
<keyword evidence="4" id="KW-0067">ATP-binding</keyword>
<evidence type="ECO:0000256" key="2">
    <source>
        <dbReference type="ARBA" id="ARBA00022598"/>
    </source>
</evidence>
<dbReference type="GO" id="GO:0016874">
    <property type="term" value="F:ligase activity"/>
    <property type="evidence" value="ECO:0007669"/>
    <property type="project" value="UniProtKB-KW"/>
</dbReference>
<evidence type="ECO:0000256" key="5">
    <source>
        <dbReference type="SAM" id="MobiDB-lite"/>
    </source>
</evidence>
<keyword evidence="3" id="KW-0547">Nucleotide-binding</keyword>
<evidence type="ECO:0000259" key="6">
    <source>
        <dbReference type="Pfam" id="PF01406"/>
    </source>
</evidence>
<comment type="caution">
    <text evidence="7">The sequence shown here is derived from an EMBL/GenBank/DDBJ whole genome shotgun (WGS) entry which is preliminary data.</text>
</comment>
<comment type="subunit">
    <text evidence="1">Monomer.</text>
</comment>
<dbReference type="Pfam" id="PF01406">
    <property type="entry name" value="tRNA-synt_1e"/>
    <property type="match status" value="1"/>
</dbReference>
<dbReference type="InterPro" id="IPR032678">
    <property type="entry name" value="tRNA-synt_1_cat_dom"/>
</dbReference>
<evidence type="ECO:0000256" key="1">
    <source>
        <dbReference type="ARBA" id="ARBA00011245"/>
    </source>
</evidence>
<evidence type="ECO:0000256" key="3">
    <source>
        <dbReference type="ARBA" id="ARBA00022741"/>
    </source>
</evidence>
<evidence type="ECO:0000256" key="4">
    <source>
        <dbReference type="ARBA" id="ARBA00022840"/>
    </source>
</evidence>
<feature type="region of interest" description="Disordered" evidence="5">
    <location>
        <begin position="1"/>
        <end position="21"/>
    </location>
</feature>
<dbReference type="RefSeq" id="WP_345732209.1">
    <property type="nucleotide sequence ID" value="NZ_BAAAYN010000047.1"/>
</dbReference>
<evidence type="ECO:0000313" key="8">
    <source>
        <dbReference type="Proteomes" id="UP001501676"/>
    </source>
</evidence>
<protein>
    <submittedName>
        <fullName evidence="7">Cysteine--1-D-myo-inosityl 2-amino-2-deoxy-alpha-D-glucopyranoside ligase</fullName>
    </submittedName>
</protein>
<dbReference type="SUPFAM" id="SSF52374">
    <property type="entry name" value="Nucleotidylyl transferase"/>
    <property type="match status" value="1"/>
</dbReference>
<dbReference type="PRINTS" id="PR00983">
    <property type="entry name" value="TRNASYNTHCYS"/>
</dbReference>
<accession>A0ABP6T7F1</accession>
<keyword evidence="2 7" id="KW-0436">Ligase</keyword>
<dbReference type="InterPro" id="IPR024909">
    <property type="entry name" value="Cys-tRNA/MSH_ligase"/>
</dbReference>
<dbReference type="PANTHER" id="PTHR10890">
    <property type="entry name" value="CYSTEINYL-TRNA SYNTHETASE"/>
    <property type="match status" value="1"/>
</dbReference>
<feature type="domain" description="tRNA synthetases class I catalytic" evidence="6">
    <location>
        <begin position="40"/>
        <end position="329"/>
    </location>
</feature>
<reference evidence="8" key="1">
    <citation type="journal article" date="2019" name="Int. J. Syst. Evol. Microbiol.">
        <title>The Global Catalogue of Microorganisms (GCM) 10K type strain sequencing project: providing services to taxonomists for standard genome sequencing and annotation.</title>
        <authorList>
            <consortium name="The Broad Institute Genomics Platform"/>
            <consortium name="The Broad Institute Genome Sequencing Center for Infectious Disease"/>
            <person name="Wu L."/>
            <person name="Ma J."/>
        </authorList>
    </citation>
    <scope>NUCLEOTIDE SEQUENCE [LARGE SCALE GENOMIC DNA]</scope>
    <source>
        <strain evidence="8">JCM 9458</strain>
    </source>
</reference>
<dbReference type="Gene3D" id="3.40.50.620">
    <property type="entry name" value="HUPs"/>
    <property type="match status" value="1"/>
</dbReference>
<organism evidence="7 8">
    <name type="scientific">Cryptosporangium minutisporangium</name>
    <dbReference type="NCBI Taxonomy" id="113569"/>
    <lineage>
        <taxon>Bacteria</taxon>
        <taxon>Bacillati</taxon>
        <taxon>Actinomycetota</taxon>
        <taxon>Actinomycetes</taxon>
        <taxon>Cryptosporangiales</taxon>
        <taxon>Cryptosporangiaceae</taxon>
        <taxon>Cryptosporangium</taxon>
    </lineage>
</organism>
<dbReference type="InterPro" id="IPR014729">
    <property type="entry name" value="Rossmann-like_a/b/a_fold"/>
</dbReference>
<dbReference type="Proteomes" id="UP001501676">
    <property type="component" value="Unassembled WGS sequence"/>
</dbReference>
<sequence length="388" mass="41166">MSSQSVPPVGVEPGGGSELRSRTGEFVLGGKGLPLLSPTRIYTCGITPYDVTHLGHAATFVWADVLSAVVTLAGAKPVAARNVTDVDDVLTVAAATRGRDYDEFALVQEFLFDRDMTALRVTPPAHAPRARHHVPDVQRMAVALLANGRAYERAGHVFFRGSDVPARCGIDTATARTLVAEQGDDPDDPLRNDPFDVPVWRPSREEEPGWPSPWGRGRPGWHAECAAMALAVHGPVVDVVVGGADLVFPHHAYQAAMAEAATGAGPFARGSLHVGSVHRDGQKMAKSTGNLTLVADLLADHSAAAVRLLLLDRRYDADWEYHESGLATAGHRLERLYAAAGRPSRSASARAKVGTALLTDLDVPAALDVAEESGGEAARWLLATLMLG</sequence>
<evidence type="ECO:0000313" key="7">
    <source>
        <dbReference type="EMBL" id="GAA3394969.1"/>
    </source>
</evidence>
<feature type="compositionally biased region" description="Low complexity" evidence="5">
    <location>
        <begin position="1"/>
        <end position="11"/>
    </location>
</feature>
<gene>
    <name evidence="7" type="primary">mshC_1</name>
    <name evidence="7" type="ORF">GCM10020369_66330</name>
</gene>
<dbReference type="PANTHER" id="PTHR10890:SF3">
    <property type="entry name" value="CYSTEINE--TRNA LIGASE, CYTOPLASMIC"/>
    <property type="match status" value="1"/>
</dbReference>
<keyword evidence="8" id="KW-1185">Reference proteome</keyword>
<dbReference type="EMBL" id="BAAAYN010000047">
    <property type="protein sequence ID" value="GAA3394969.1"/>
    <property type="molecule type" value="Genomic_DNA"/>
</dbReference>
<name>A0ABP6T7F1_9ACTN</name>